<keyword evidence="2" id="KW-1185">Reference proteome</keyword>
<organism evidence="1 2">
    <name type="scientific">Anoxybacterium hadale</name>
    <dbReference type="NCBI Taxonomy" id="3408580"/>
    <lineage>
        <taxon>Bacteria</taxon>
        <taxon>Bacillati</taxon>
        <taxon>Bacillota</taxon>
        <taxon>Clostridia</taxon>
        <taxon>Peptostreptococcales</taxon>
        <taxon>Anaerovoracaceae</taxon>
        <taxon>Anoxybacterium</taxon>
    </lineage>
</organism>
<evidence type="ECO:0000313" key="2">
    <source>
        <dbReference type="Proteomes" id="UP000594014"/>
    </source>
</evidence>
<accession>A0ACD1AFW1</accession>
<reference evidence="1" key="1">
    <citation type="submission" date="2019-08" db="EMBL/GenBank/DDBJ databases">
        <title>Genome sequence of Clostridiales bacterium MT110.</title>
        <authorList>
            <person name="Cao J."/>
        </authorList>
    </citation>
    <scope>NUCLEOTIDE SEQUENCE</scope>
    <source>
        <strain evidence="1">MT110</strain>
    </source>
</reference>
<dbReference type="Proteomes" id="UP000594014">
    <property type="component" value="Chromosome"/>
</dbReference>
<dbReference type="EMBL" id="CP042469">
    <property type="protein sequence ID" value="QOX65408.1"/>
    <property type="molecule type" value="Genomic_DNA"/>
</dbReference>
<gene>
    <name evidence="1" type="ORF">FRZ06_19635</name>
</gene>
<sequence>MGIVINGEKIMYKLIAMDLDDTLLNDSGTISERNKDAIRRAEAAGVKIIITSGRSYASTKQFIQELGLADLTISLNGAYIQDPRDDRLVGDFSIEKEITGKLLKAIEPYGIHVNFYNGEHVYCQEPTEHALYYSQLNRIEIDYVDSLWELSKKKPAGKLLLINNEGKLEAIRDLLREKFGDHLNFLFSKPFFLEIFDRSTSKGAALLKVAEMYGIKPEEIITVGDGENDLSMIKMAGIGAAVSNAKETVKQAADYITLSNNESGVAHLIEKFILGNTGDVGR</sequence>
<name>A0ACD1AFW1_9FIRM</name>
<proteinExistence type="predicted"/>
<evidence type="ECO:0000313" key="1">
    <source>
        <dbReference type="EMBL" id="QOX65408.1"/>
    </source>
</evidence>
<protein>
    <submittedName>
        <fullName evidence="1">HAD family phosphatase</fullName>
    </submittedName>
</protein>